<feature type="transmembrane region" description="Helical" evidence="7">
    <location>
        <begin position="21"/>
        <end position="42"/>
    </location>
</feature>
<protein>
    <submittedName>
        <fullName evidence="10">ABC transporter permease</fullName>
    </submittedName>
</protein>
<evidence type="ECO:0000259" key="9">
    <source>
        <dbReference type="Pfam" id="PF12704"/>
    </source>
</evidence>
<dbReference type="AlphaFoldDB" id="A0A8J6M141"/>
<dbReference type="RefSeq" id="WP_186877401.1">
    <property type="nucleotide sequence ID" value="NZ_JACOPN010000001.1"/>
</dbReference>
<evidence type="ECO:0000313" key="10">
    <source>
        <dbReference type="EMBL" id="MBC5715874.1"/>
    </source>
</evidence>
<keyword evidence="4 7" id="KW-1133">Transmembrane helix</keyword>
<keyword evidence="3 7" id="KW-0812">Transmembrane</keyword>
<comment type="similarity">
    <text evidence="6">Belongs to the ABC-4 integral membrane protein family.</text>
</comment>
<dbReference type="PANTHER" id="PTHR30572:SF4">
    <property type="entry name" value="ABC TRANSPORTER PERMEASE YTRF"/>
    <property type="match status" value="1"/>
</dbReference>
<accession>A0A8J6M141</accession>
<evidence type="ECO:0000259" key="8">
    <source>
        <dbReference type="Pfam" id="PF02687"/>
    </source>
</evidence>
<dbReference type="InterPro" id="IPR025857">
    <property type="entry name" value="MacB_PCD"/>
</dbReference>
<keyword evidence="11" id="KW-1185">Reference proteome</keyword>
<evidence type="ECO:0000256" key="4">
    <source>
        <dbReference type="ARBA" id="ARBA00022989"/>
    </source>
</evidence>
<evidence type="ECO:0000256" key="6">
    <source>
        <dbReference type="ARBA" id="ARBA00038076"/>
    </source>
</evidence>
<evidence type="ECO:0000256" key="1">
    <source>
        <dbReference type="ARBA" id="ARBA00004651"/>
    </source>
</evidence>
<name>A0A8J6M141_9FIRM</name>
<dbReference type="GO" id="GO:0005886">
    <property type="term" value="C:plasma membrane"/>
    <property type="evidence" value="ECO:0007669"/>
    <property type="project" value="UniProtKB-SubCell"/>
</dbReference>
<proteinExistence type="inferred from homology"/>
<comment type="caution">
    <text evidence="10">The sequence shown here is derived from an EMBL/GenBank/DDBJ whole genome shotgun (WGS) entry which is preliminary data.</text>
</comment>
<reference evidence="10" key="1">
    <citation type="submission" date="2020-08" db="EMBL/GenBank/DDBJ databases">
        <title>Genome public.</title>
        <authorList>
            <person name="Liu C."/>
            <person name="Sun Q."/>
        </authorList>
    </citation>
    <scope>NUCLEOTIDE SEQUENCE</scope>
    <source>
        <strain evidence="10">BX5</strain>
    </source>
</reference>
<dbReference type="InterPro" id="IPR050250">
    <property type="entry name" value="Macrolide_Exporter_MacB"/>
</dbReference>
<feature type="transmembrane region" description="Helical" evidence="7">
    <location>
        <begin position="376"/>
        <end position="399"/>
    </location>
</feature>
<dbReference type="Pfam" id="PF12704">
    <property type="entry name" value="MacB_PCD"/>
    <property type="match status" value="1"/>
</dbReference>
<feature type="transmembrane region" description="Helical" evidence="7">
    <location>
        <begin position="336"/>
        <end position="364"/>
    </location>
</feature>
<dbReference type="Pfam" id="PF02687">
    <property type="entry name" value="FtsX"/>
    <property type="match status" value="1"/>
</dbReference>
<feature type="domain" description="MacB-like periplasmic core" evidence="9">
    <location>
        <begin position="21"/>
        <end position="249"/>
    </location>
</feature>
<gene>
    <name evidence="10" type="ORF">H8S55_00765</name>
</gene>
<organism evidence="10 11">
    <name type="scientific">Flintibacter faecis</name>
    <dbReference type="NCBI Taxonomy" id="2763047"/>
    <lineage>
        <taxon>Bacteria</taxon>
        <taxon>Bacillati</taxon>
        <taxon>Bacillota</taxon>
        <taxon>Clostridia</taxon>
        <taxon>Eubacteriales</taxon>
        <taxon>Flintibacter</taxon>
    </lineage>
</organism>
<dbReference type="EMBL" id="JACOPN010000001">
    <property type="protein sequence ID" value="MBC5715874.1"/>
    <property type="molecule type" value="Genomic_DNA"/>
</dbReference>
<evidence type="ECO:0000313" key="11">
    <source>
        <dbReference type="Proteomes" id="UP000602260"/>
    </source>
</evidence>
<keyword evidence="2" id="KW-1003">Cell membrane</keyword>
<feature type="transmembrane region" description="Helical" evidence="7">
    <location>
        <begin position="289"/>
        <end position="315"/>
    </location>
</feature>
<feature type="domain" description="ABC3 transporter permease C-terminal" evidence="8">
    <location>
        <begin position="294"/>
        <end position="409"/>
    </location>
</feature>
<evidence type="ECO:0000256" key="2">
    <source>
        <dbReference type="ARBA" id="ARBA00022475"/>
    </source>
</evidence>
<dbReference type="PANTHER" id="PTHR30572">
    <property type="entry name" value="MEMBRANE COMPONENT OF TRANSPORTER-RELATED"/>
    <property type="match status" value="1"/>
</dbReference>
<evidence type="ECO:0000256" key="7">
    <source>
        <dbReference type="SAM" id="Phobius"/>
    </source>
</evidence>
<evidence type="ECO:0000256" key="5">
    <source>
        <dbReference type="ARBA" id="ARBA00023136"/>
    </source>
</evidence>
<comment type="subcellular location">
    <subcellularLocation>
        <location evidence="1">Cell membrane</location>
        <topology evidence="1">Multi-pass membrane protein</topology>
    </subcellularLocation>
</comment>
<keyword evidence="5 7" id="KW-0472">Membrane</keyword>
<dbReference type="Proteomes" id="UP000602260">
    <property type="component" value="Unassembled WGS sequence"/>
</dbReference>
<dbReference type="InterPro" id="IPR003838">
    <property type="entry name" value="ABC3_permease_C"/>
</dbReference>
<sequence>MNIWQAFTMALKSIAMKKTRSFLTMLGIIIGVASVVIMVSVVQGQNKKNMEYFEKMGNNKINVSAYSYYDTNNETSQKLYDYCLSLSNLVDGITPDVELGNKATVQYGAKTLAVNDYSNGNYDWEKAMHIKLGSDQYGVCNNYTLAGGREMSFLDIEKTNAVCVLGAGAKTALFDYTDPVGETININGRPFLVVGYYQPMSLDGWPEMDNIIVLPYTFNRTMNQNSTISSYVVKAKSASATTEAMTLLDAYLAGLFPKNADGHSDRGDYYVQSNNSSAQDIKNQNTMQALVLGAIAGISLLVGGIGIMNIMLVTVTERTREIGIRKAIGAERKSIITQFLIEAAVICSIGGLIGIGIGCVGTLVAGKLLLNETAMLPSPFITMGAFLFSVVLGVIFGMYPAIKASGLQPVVALRAE</sequence>
<evidence type="ECO:0000256" key="3">
    <source>
        <dbReference type="ARBA" id="ARBA00022692"/>
    </source>
</evidence>
<dbReference type="GO" id="GO:0022857">
    <property type="term" value="F:transmembrane transporter activity"/>
    <property type="evidence" value="ECO:0007669"/>
    <property type="project" value="TreeGrafter"/>
</dbReference>